<dbReference type="EMBL" id="CP022989">
    <property type="protein sequence ID" value="ASV97510.1"/>
    <property type="molecule type" value="Genomic_DNA"/>
</dbReference>
<gene>
    <name evidence="2" type="ORF">CJU94_04610</name>
</gene>
<proteinExistence type="predicted"/>
<keyword evidence="3" id="KW-1185">Reference proteome</keyword>
<keyword evidence="1" id="KW-0732">Signal</keyword>
<name>A0A248VF14_9BURK</name>
<dbReference type="Proteomes" id="UP000215158">
    <property type="component" value="Chromosome 1"/>
</dbReference>
<feature type="signal peptide" evidence="1">
    <location>
        <begin position="1"/>
        <end position="19"/>
    </location>
</feature>
<feature type="chain" id="PRO_5013326779" evidence="1">
    <location>
        <begin position="20"/>
        <end position="175"/>
    </location>
</feature>
<dbReference type="OrthoDB" id="9033292at2"/>
<evidence type="ECO:0000256" key="1">
    <source>
        <dbReference type="SAM" id="SignalP"/>
    </source>
</evidence>
<evidence type="ECO:0000313" key="3">
    <source>
        <dbReference type="Proteomes" id="UP000215158"/>
    </source>
</evidence>
<protein>
    <submittedName>
        <fullName evidence="2">Uncharacterized protein</fullName>
    </submittedName>
</protein>
<dbReference type="AlphaFoldDB" id="A0A248VF14"/>
<dbReference type="RefSeq" id="WP_095417713.1">
    <property type="nucleotide sequence ID" value="NZ_CP022989.1"/>
</dbReference>
<accession>A0A248VF14</accession>
<evidence type="ECO:0000313" key="2">
    <source>
        <dbReference type="EMBL" id="ASV97510.1"/>
    </source>
</evidence>
<dbReference type="KEGG" id="parb:CJU94_04610"/>
<reference evidence="2 3" key="1">
    <citation type="submission" date="2017-08" db="EMBL/GenBank/DDBJ databases">
        <title>Identification and genetic characteristics of simultaneous BTEX- and naphthalene-degrading Paraburkholderia sp. BN5 isolated from petroleum-contaminated soil.</title>
        <authorList>
            <person name="Lee Y."/>
            <person name="Jeon C.O."/>
        </authorList>
    </citation>
    <scope>NUCLEOTIDE SEQUENCE [LARGE SCALE GENOMIC DNA]</scope>
    <source>
        <strain evidence="2 3">BN5</strain>
    </source>
</reference>
<organism evidence="2 3">
    <name type="scientific">Paraburkholderia aromaticivorans</name>
    <dbReference type="NCBI Taxonomy" id="2026199"/>
    <lineage>
        <taxon>Bacteria</taxon>
        <taxon>Pseudomonadati</taxon>
        <taxon>Pseudomonadota</taxon>
        <taxon>Betaproteobacteria</taxon>
        <taxon>Burkholderiales</taxon>
        <taxon>Burkholderiaceae</taxon>
        <taxon>Paraburkholderia</taxon>
    </lineage>
</organism>
<sequence length="175" mass="18790">MWKTSIVAVLLGTSLLAHAQQGTQPGAQQRPAQQVVKWQLQVMRDGQQIDAFDGTTTVGQARTDTHHKIVQHNVGCKDQPGGSIDLARTLTVSPLQADASGVTLSIEAQETFEEDAARQTDTGCKLPPQPRQVSASHPGLKVTAGQWVSWTIVDKDPNLVYRVRASLADSASTAN</sequence>